<dbReference type="Proteomes" id="UP000477849">
    <property type="component" value="Unassembled WGS sequence"/>
</dbReference>
<protein>
    <submittedName>
        <fullName evidence="9">HAMP domain-containing protein</fullName>
    </submittedName>
</protein>
<dbReference type="AlphaFoldDB" id="A0A6M1S134"/>
<comment type="caution">
    <text evidence="9">The sequence shown here is derived from an EMBL/GenBank/DDBJ whole genome shotgun (WGS) entry which is preliminary data.</text>
</comment>
<comment type="subcellular location">
    <subcellularLocation>
        <location evidence="1">Membrane</location>
    </subcellularLocation>
</comment>
<dbReference type="GO" id="GO:0005886">
    <property type="term" value="C:plasma membrane"/>
    <property type="evidence" value="ECO:0007669"/>
    <property type="project" value="TreeGrafter"/>
</dbReference>
<dbReference type="EMBL" id="JAAKZH010000001">
    <property type="protein sequence ID" value="NGO62947.1"/>
    <property type="molecule type" value="Genomic_DNA"/>
</dbReference>
<feature type="transmembrane region" description="Helical" evidence="6">
    <location>
        <begin position="203"/>
        <end position="226"/>
    </location>
</feature>
<dbReference type="PANTHER" id="PTHR43531:SF11">
    <property type="entry name" value="METHYL-ACCEPTING CHEMOTAXIS PROTEIN 3"/>
    <property type="match status" value="1"/>
</dbReference>
<dbReference type="PROSITE" id="PS50111">
    <property type="entry name" value="CHEMOTAXIS_TRANSDUC_2"/>
    <property type="match status" value="1"/>
</dbReference>
<feature type="compositionally biased region" description="Basic and acidic residues" evidence="5">
    <location>
        <begin position="282"/>
        <end position="293"/>
    </location>
</feature>
<dbReference type="InterPro" id="IPR003660">
    <property type="entry name" value="HAMP_dom"/>
</dbReference>
<dbReference type="SMART" id="SM00283">
    <property type="entry name" value="MA"/>
    <property type="match status" value="1"/>
</dbReference>
<dbReference type="CDD" id="cd06225">
    <property type="entry name" value="HAMP"/>
    <property type="match status" value="2"/>
</dbReference>
<evidence type="ECO:0000313" key="10">
    <source>
        <dbReference type="Proteomes" id="UP000477849"/>
    </source>
</evidence>
<evidence type="ECO:0000259" key="8">
    <source>
        <dbReference type="PROSITE" id="PS50885"/>
    </source>
</evidence>
<accession>A0A6M1S134</accession>
<keyword evidence="6" id="KW-0472">Membrane</keyword>
<keyword evidence="10" id="KW-1185">Reference proteome</keyword>
<dbReference type="SUPFAM" id="SSF58104">
    <property type="entry name" value="Methyl-accepting chemotaxis protein (MCP) signaling domain"/>
    <property type="match status" value="1"/>
</dbReference>
<evidence type="ECO:0000256" key="4">
    <source>
        <dbReference type="PROSITE-ProRule" id="PRU00284"/>
    </source>
</evidence>
<organism evidence="9 10">
    <name type="scientific">Rhizobium daejeonense</name>
    <dbReference type="NCBI Taxonomy" id="240521"/>
    <lineage>
        <taxon>Bacteria</taxon>
        <taxon>Pseudomonadati</taxon>
        <taxon>Pseudomonadota</taxon>
        <taxon>Alphaproteobacteria</taxon>
        <taxon>Hyphomicrobiales</taxon>
        <taxon>Rhizobiaceae</taxon>
        <taxon>Rhizobium/Agrobacterium group</taxon>
        <taxon>Rhizobium</taxon>
    </lineage>
</organism>
<keyword evidence="6" id="KW-1133">Transmembrane helix</keyword>
<evidence type="ECO:0000313" key="9">
    <source>
        <dbReference type="EMBL" id="NGO62947.1"/>
    </source>
</evidence>
<feature type="domain" description="HAMP" evidence="8">
    <location>
        <begin position="228"/>
        <end position="281"/>
    </location>
</feature>
<evidence type="ECO:0000256" key="5">
    <source>
        <dbReference type="SAM" id="MobiDB-lite"/>
    </source>
</evidence>
<keyword evidence="2" id="KW-0145">Chemotaxis</keyword>
<gene>
    <name evidence="9" type="ORF">G6N76_04625</name>
</gene>
<evidence type="ECO:0000256" key="2">
    <source>
        <dbReference type="ARBA" id="ARBA00022500"/>
    </source>
</evidence>
<evidence type="ECO:0000256" key="3">
    <source>
        <dbReference type="ARBA" id="ARBA00029447"/>
    </source>
</evidence>
<feature type="domain" description="Methyl-accepting transducer" evidence="7">
    <location>
        <begin position="366"/>
        <end position="595"/>
    </location>
</feature>
<dbReference type="InterPro" id="IPR004089">
    <property type="entry name" value="MCPsignal_dom"/>
</dbReference>
<dbReference type="Pfam" id="PF00672">
    <property type="entry name" value="HAMP"/>
    <property type="match status" value="2"/>
</dbReference>
<dbReference type="PROSITE" id="PS50885">
    <property type="entry name" value="HAMP"/>
    <property type="match status" value="2"/>
</dbReference>
<proteinExistence type="inferred from homology"/>
<name>A0A6M1S134_9HYPH</name>
<dbReference type="SUPFAM" id="SSF158472">
    <property type="entry name" value="HAMP domain-like"/>
    <property type="match status" value="1"/>
</dbReference>
<dbReference type="GO" id="GO:0004888">
    <property type="term" value="F:transmembrane signaling receptor activity"/>
    <property type="evidence" value="ECO:0007669"/>
    <property type="project" value="TreeGrafter"/>
</dbReference>
<dbReference type="Gene3D" id="6.10.340.10">
    <property type="match status" value="1"/>
</dbReference>
<dbReference type="GO" id="GO:0006935">
    <property type="term" value="P:chemotaxis"/>
    <property type="evidence" value="ECO:0007669"/>
    <property type="project" value="UniProtKB-KW"/>
</dbReference>
<dbReference type="PANTHER" id="PTHR43531">
    <property type="entry name" value="PROTEIN ICFG"/>
    <property type="match status" value="1"/>
</dbReference>
<dbReference type="Pfam" id="PF00015">
    <property type="entry name" value="MCPsignal"/>
    <property type="match status" value="1"/>
</dbReference>
<dbReference type="CDD" id="cd11386">
    <property type="entry name" value="MCP_signal"/>
    <property type="match status" value="1"/>
</dbReference>
<keyword evidence="4" id="KW-0807">Transducer</keyword>
<sequence>MYLLRIRLGRAVPAAIAGLVLVSSAVLAISDIAGQRQLNSLISLYDNERKVDLQLRELISLQKEVELAIVGTQEALTDISATQALDGLDDGFKIAEDESVRLHQKAQRIEVLAGSLSAPELVPAIVQLTKRYEEFHQGGIAMAKAYIAAGPAEGNKLMGNFDGFSDALQKEIEATSSIVGAIVAREDAKADADIAETHAKAEAMALTLAALGVVMIGCGALLAFFVSRRLLAPLNRVTAAMNALAEGNSDVELAGAERVDEIGDLARSFQNFRENLIARRNAQQEEQRNRDRVQQLQSKNEAERMAELERTKAAVDALAGALDSLAHGDLTARIDTHLDGEYDRLRDNFNQSARKLQAAMAGITGISHEIRSSSSEMRSASDDLARRTEQQAAALEQTAAALNQITITVKNAAAIADGASRKVGEANRRAEQSDQIVHSAIEAMGNIEQSSSQIGKIIGVIDEIAFQTNLLALNAGVEAARAGEAGKGFAVVAQEVRELAQRSANAAKEIAALIQKSNEAVSSGVSLVHQSGDILSLIQANVMEINGDIRAIVTGAHEQSTGLSEINAAITQMDQVTQQNAAMVEETSAAAHKLAQEAEELAGQVNQFRLLDQTARGVVSRAA</sequence>
<evidence type="ECO:0000256" key="1">
    <source>
        <dbReference type="ARBA" id="ARBA00004370"/>
    </source>
</evidence>
<dbReference type="SMART" id="SM00304">
    <property type="entry name" value="HAMP"/>
    <property type="match status" value="2"/>
</dbReference>
<evidence type="ECO:0000256" key="6">
    <source>
        <dbReference type="SAM" id="Phobius"/>
    </source>
</evidence>
<dbReference type="InterPro" id="IPR051310">
    <property type="entry name" value="MCP_chemotaxis"/>
</dbReference>
<dbReference type="Gene3D" id="1.10.287.950">
    <property type="entry name" value="Methyl-accepting chemotaxis protein"/>
    <property type="match status" value="1"/>
</dbReference>
<dbReference type="GO" id="GO:0007165">
    <property type="term" value="P:signal transduction"/>
    <property type="evidence" value="ECO:0007669"/>
    <property type="project" value="UniProtKB-KW"/>
</dbReference>
<feature type="region of interest" description="Disordered" evidence="5">
    <location>
        <begin position="281"/>
        <end position="305"/>
    </location>
</feature>
<comment type="similarity">
    <text evidence="3">Belongs to the methyl-accepting chemotaxis (MCP) protein family.</text>
</comment>
<dbReference type="FunFam" id="1.10.287.950:FF:000001">
    <property type="entry name" value="Methyl-accepting chemotaxis sensory transducer"/>
    <property type="match status" value="1"/>
</dbReference>
<keyword evidence="6" id="KW-0812">Transmembrane</keyword>
<dbReference type="RefSeq" id="WP_163899525.1">
    <property type="nucleotide sequence ID" value="NZ_CP048427.1"/>
</dbReference>
<reference evidence="9 10" key="1">
    <citation type="submission" date="2020-02" db="EMBL/GenBank/DDBJ databases">
        <title>Genome sequence of the type strain CCBAU10050 of Rhizobium daejeonense.</title>
        <authorList>
            <person name="Gao J."/>
            <person name="Sun J."/>
        </authorList>
    </citation>
    <scope>NUCLEOTIDE SEQUENCE [LARGE SCALE GENOMIC DNA]</scope>
    <source>
        <strain evidence="9 10">CCBAU10050</strain>
    </source>
</reference>
<evidence type="ECO:0000259" key="7">
    <source>
        <dbReference type="PROSITE" id="PS50111"/>
    </source>
</evidence>
<feature type="domain" description="HAMP" evidence="8">
    <location>
        <begin position="309"/>
        <end position="361"/>
    </location>
</feature>